<evidence type="ECO:0000256" key="3">
    <source>
        <dbReference type="ARBA" id="ARBA00023163"/>
    </source>
</evidence>
<gene>
    <name evidence="6" type="ORF">GCM10009862_26590</name>
</gene>
<dbReference type="PROSITE" id="PS50977">
    <property type="entry name" value="HTH_TETR_2"/>
    <property type="match status" value="1"/>
</dbReference>
<dbReference type="InterPro" id="IPR001647">
    <property type="entry name" value="HTH_TetR"/>
</dbReference>
<evidence type="ECO:0000313" key="7">
    <source>
        <dbReference type="Proteomes" id="UP001500274"/>
    </source>
</evidence>
<evidence type="ECO:0000256" key="4">
    <source>
        <dbReference type="PROSITE-ProRule" id="PRU00335"/>
    </source>
</evidence>
<dbReference type="Gene3D" id="1.10.357.10">
    <property type="entry name" value="Tetracycline Repressor, domain 2"/>
    <property type="match status" value="1"/>
</dbReference>
<feature type="domain" description="HTH tetR-type" evidence="5">
    <location>
        <begin position="6"/>
        <end position="66"/>
    </location>
</feature>
<dbReference type="RefSeq" id="WP_344230265.1">
    <property type="nucleotide sequence ID" value="NZ_BAAARI010000017.1"/>
</dbReference>
<protein>
    <submittedName>
        <fullName evidence="6">TetR/AcrR family transcriptional regulator</fullName>
    </submittedName>
</protein>
<dbReference type="InterPro" id="IPR011075">
    <property type="entry name" value="TetR_C"/>
</dbReference>
<dbReference type="PANTHER" id="PTHR47506:SF1">
    <property type="entry name" value="HTH-TYPE TRANSCRIPTIONAL REGULATOR YJDC"/>
    <property type="match status" value="1"/>
</dbReference>
<keyword evidence="1" id="KW-0805">Transcription regulation</keyword>
<keyword evidence="2 4" id="KW-0238">DNA-binding</keyword>
<proteinExistence type="predicted"/>
<sequence length="195" mass="21229">MPRARSFDEELFLDAVTEQFWTRGYRGSALTDLSAATGVANGSLYQAYGSKWALFLLIFRRYCAGRVDFIDAALAPGRDVVDTVRAYLAAVRADCAAHPDRRGCLMLNTIAELGSDEEVARIVAGTLTQMERRMADALAEAAGRDRSDEEVVAAAANVVALSQSLIQLWRIGRDEAELARMSEQVALAASRVLVV</sequence>
<evidence type="ECO:0000256" key="2">
    <source>
        <dbReference type="ARBA" id="ARBA00023125"/>
    </source>
</evidence>
<name>A0ABN3PKI0_9MICO</name>
<dbReference type="Pfam" id="PF16925">
    <property type="entry name" value="TetR_C_13"/>
    <property type="match status" value="1"/>
</dbReference>
<dbReference type="InterPro" id="IPR009057">
    <property type="entry name" value="Homeodomain-like_sf"/>
</dbReference>
<dbReference type="SUPFAM" id="SSF48498">
    <property type="entry name" value="Tetracyclin repressor-like, C-terminal domain"/>
    <property type="match status" value="1"/>
</dbReference>
<keyword evidence="3" id="KW-0804">Transcription</keyword>
<dbReference type="Proteomes" id="UP001500274">
    <property type="component" value="Unassembled WGS sequence"/>
</dbReference>
<evidence type="ECO:0000256" key="1">
    <source>
        <dbReference type="ARBA" id="ARBA00023015"/>
    </source>
</evidence>
<dbReference type="Pfam" id="PF00440">
    <property type="entry name" value="TetR_N"/>
    <property type="match status" value="1"/>
</dbReference>
<dbReference type="PANTHER" id="PTHR47506">
    <property type="entry name" value="TRANSCRIPTIONAL REGULATORY PROTEIN"/>
    <property type="match status" value="1"/>
</dbReference>
<comment type="caution">
    <text evidence="6">The sequence shown here is derived from an EMBL/GenBank/DDBJ whole genome shotgun (WGS) entry which is preliminary data.</text>
</comment>
<feature type="DNA-binding region" description="H-T-H motif" evidence="4">
    <location>
        <begin position="29"/>
        <end position="48"/>
    </location>
</feature>
<dbReference type="SUPFAM" id="SSF46689">
    <property type="entry name" value="Homeodomain-like"/>
    <property type="match status" value="1"/>
</dbReference>
<reference evidence="6 7" key="1">
    <citation type="journal article" date="2019" name="Int. J. Syst. Evol. Microbiol.">
        <title>The Global Catalogue of Microorganisms (GCM) 10K type strain sequencing project: providing services to taxonomists for standard genome sequencing and annotation.</title>
        <authorList>
            <consortium name="The Broad Institute Genomics Platform"/>
            <consortium name="The Broad Institute Genome Sequencing Center for Infectious Disease"/>
            <person name="Wu L."/>
            <person name="Ma J."/>
        </authorList>
    </citation>
    <scope>NUCLEOTIDE SEQUENCE [LARGE SCALE GENOMIC DNA]</scope>
    <source>
        <strain evidence="6 7">JCM 16365</strain>
    </source>
</reference>
<evidence type="ECO:0000259" key="5">
    <source>
        <dbReference type="PROSITE" id="PS50977"/>
    </source>
</evidence>
<organism evidence="6 7">
    <name type="scientific">Microbacterium binotii</name>
    <dbReference type="NCBI Taxonomy" id="462710"/>
    <lineage>
        <taxon>Bacteria</taxon>
        <taxon>Bacillati</taxon>
        <taxon>Actinomycetota</taxon>
        <taxon>Actinomycetes</taxon>
        <taxon>Micrococcales</taxon>
        <taxon>Microbacteriaceae</taxon>
        <taxon>Microbacterium</taxon>
    </lineage>
</organism>
<dbReference type="InterPro" id="IPR036271">
    <property type="entry name" value="Tet_transcr_reg_TetR-rel_C_sf"/>
</dbReference>
<keyword evidence="7" id="KW-1185">Reference proteome</keyword>
<accession>A0ABN3PKI0</accession>
<evidence type="ECO:0000313" key="6">
    <source>
        <dbReference type="EMBL" id="GAA2586223.1"/>
    </source>
</evidence>
<dbReference type="EMBL" id="BAAARI010000017">
    <property type="protein sequence ID" value="GAA2586223.1"/>
    <property type="molecule type" value="Genomic_DNA"/>
</dbReference>
<dbReference type="Gene3D" id="1.10.10.60">
    <property type="entry name" value="Homeodomain-like"/>
    <property type="match status" value="1"/>
</dbReference>